<sequence length="528" mass="58204">MLADEADTPSAPTASKDRVDPQTPNPFASSISRDALLAYTYHLYHSQNRQVPGMTPIPLNCTPPIIANVEQVCRLHILPLLVILRSLHPQDTAILLLMACTYHASGDFDSSLTLSREILRLEPNSAEAMCNIGTTMMSIGQHDQAYEWWWKALQVRPIYWDAVDHLLNFLLPLAQQTDNIQHRSILYARALDVCSFVERKAVAGNGRLLLPVPTHQLHRLQKVFFTGATIRMMNPDNISDTSRDYVRALELVIYPPTPNSDNDAYTMRELILAIFVAGYLIQSTSVDPVSVEILEILGLPGDSAPIDALALAQSGFDVFRAVRVSGDRLVSALLNLAGNALPFLLLLPEHVPRVPMMLFPGSMGVLPGICIRAPDSSTLLMPPDDVRKQANLMTSSVLLALAKRYQDLSSADVAIPGLTGTLNVNYSLSILFYYLALALSPSPPTYNNMGIVLSTMAYTSSHTTDHGERREFSGPALARVYYTAGLQMDPSHPHLLTNLGSLHKDEGNLEEAMKWAFALEFCQYASLI</sequence>
<feature type="region of interest" description="Disordered" evidence="2">
    <location>
        <begin position="1"/>
        <end position="25"/>
    </location>
</feature>
<dbReference type="AlphaFoldDB" id="A0A4S4KWQ5"/>
<dbReference type="PROSITE" id="PS50005">
    <property type="entry name" value="TPR"/>
    <property type="match status" value="1"/>
</dbReference>
<evidence type="ECO:0000256" key="2">
    <source>
        <dbReference type="SAM" id="MobiDB-lite"/>
    </source>
</evidence>
<dbReference type="InterPro" id="IPR011990">
    <property type="entry name" value="TPR-like_helical_dom_sf"/>
</dbReference>
<keyword evidence="1" id="KW-0802">TPR repeat</keyword>
<feature type="repeat" description="TPR" evidence="1">
    <location>
        <begin position="126"/>
        <end position="159"/>
    </location>
</feature>
<gene>
    <name evidence="3" type="ORF">EW026_g3</name>
</gene>
<dbReference type="PANTHER" id="PTHR44998:SF1">
    <property type="entry name" value="UDP-N-ACETYLGLUCOSAMINE--PEPTIDE N-ACETYLGLUCOSAMINYLTRANSFERASE 110 KDA SUBUNIT"/>
    <property type="match status" value="1"/>
</dbReference>
<dbReference type="PANTHER" id="PTHR44998">
    <property type="match status" value="1"/>
</dbReference>
<dbReference type="InterPro" id="IPR019734">
    <property type="entry name" value="TPR_rpt"/>
</dbReference>
<dbReference type="GO" id="GO:0006493">
    <property type="term" value="P:protein O-linked glycosylation"/>
    <property type="evidence" value="ECO:0007669"/>
    <property type="project" value="TreeGrafter"/>
</dbReference>
<keyword evidence="4" id="KW-1185">Reference proteome</keyword>
<dbReference type="EMBL" id="SGPJ01000001">
    <property type="protein sequence ID" value="THH02841.1"/>
    <property type="molecule type" value="Genomic_DNA"/>
</dbReference>
<evidence type="ECO:0000313" key="4">
    <source>
        <dbReference type="Proteomes" id="UP000309038"/>
    </source>
</evidence>
<dbReference type="Gene3D" id="1.25.40.10">
    <property type="entry name" value="Tetratricopeptide repeat domain"/>
    <property type="match status" value="2"/>
</dbReference>
<organism evidence="3 4">
    <name type="scientific">Hermanssonia centrifuga</name>
    <dbReference type="NCBI Taxonomy" id="98765"/>
    <lineage>
        <taxon>Eukaryota</taxon>
        <taxon>Fungi</taxon>
        <taxon>Dikarya</taxon>
        <taxon>Basidiomycota</taxon>
        <taxon>Agaricomycotina</taxon>
        <taxon>Agaricomycetes</taxon>
        <taxon>Polyporales</taxon>
        <taxon>Meruliaceae</taxon>
        <taxon>Hermanssonia</taxon>
    </lineage>
</organism>
<reference evidence="3 4" key="1">
    <citation type="submission" date="2019-02" db="EMBL/GenBank/DDBJ databases">
        <title>Genome sequencing of the rare red list fungi Phlebia centrifuga.</title>
        <authorList>
            <person name="Buettner E."/>
            <person name="Kellner H."/>
        </authorList>
    </citation>
    <scope>NUCLEOTIDE SEQUENCE [LARGE SCALE GENOMIC DNA]</scope>
    <source>
        <strain evidence="3 4">DSM 108282</strain>
    </source>
</reference>
<protein>
    <submittedName>
        <fullName evidence="3">Uncharacterized protein</fullName>
    </submittedName>
</protein>
<accession>A0A4S4KWQ5</accession>
<evidence type="ECO:0000256" key="1">
    <source>
        <dbReference type="PROSITE-ProRule" id="PRU00339"/>
    </source>
</evidence>
<proteinExistence type="predicted"/>
<dbReference type="SUPFAM" id="SSF48452">
    <property type="entry name" value="TPR-like"/>
    <property type="match status" value="1"/>
</dbReference>
<evidence type="ECO:0000313" key="3">
    <source>
        <dbReference type="EMBL" id="THH02841.1"/>
    </source>
</evidence>
<dbReference type="GO" id="GO:0016757">
    <property type="term" value="F:glycosyltransferase activity"/>
    <property type="evidence" value="ECO:0007669"/>
    <property type="project" value="TreeGrafter"/>
</dbReference>
<name>A0A4S4KWQ5_9APHY</name>
<comment type="caution">
    <text evidence="3">The sequence shown here is derived from an EMBL/GenBank/DDBJ whole genome shotgun (WGS) entry which is preliminary data.</text>
</comment>
<dbReference type="Proteomes" id="UP000309038">
    <property type="component" value="Unassembled WGS sequence"/>
</dbReference>
<dbReference type="SMART" id="SM00028">
    <property type="entry name" value="TPR"/>
    <property type="match status" value="2"/>
</dbReference>